<keyword evidence="2" id="KW-0813">Transport</keyword>
<feature type="non-terminal residue" evidence="10">
    <location>
        <position position="234"/>
    </location>
</feature>
<evidence type="ECO:0000256" key="4">
    <source>
        <dbReference type="ARBA" id="ARBA00022729"/>
    </source>
</evidence>
<evidence type="ECO:0000313" key="10">
    <source>
        <dbReference type="EMBL" id="SVE48404.1"/>
    </source>
</evidence>
<evidence type="ECO:0000256" key="7">
    <source>
        <dbReference type="ARBA" id="ARBA00023170"/>
    </source>
</evidence>
<keyword evidence="3" id="KW-0812">Transmembrane</keyword>
<dbReference type="InterPro" id="IPR039426">
    <property type="entry name" value="TonB-dep_rcpt-like"/>
</dbReference>
<sequence length="234" mass="25715">VGVRAEDISVERKEWKGDISGAGGSWNDPNRELTPSVKAKKISVIVPGIGMVYKLNRSFSVISGVHKGFSPPGPGIDEEDDVKPEESVNLELGFRYRVGLTEMVSTIFNNKYQNLLGDDTQFAGSGSYDQFNAGQVNINGLELSASHIIPIGARFMPLHLSYTFTSTEFLNSFESNFEAWGAVMAGDELPYVPKHQLFSEAGLEDKTWSSYIRFRLIDAMRTVAGSGDIDSDFS</sequence>
<keyword evidence="7" id="KW-0675">Receptor</keyword>
<accession>A0A383DVR6</accession>
<evidence type="ECO:0000256" key="3">
    <source>
        <dbReference type="ARBA" id="ARBA00022692"/>
    </source>
</evidence>
<evidence type="ECO:0000256" key="8">
    <source>
        <dbReference type="ARBA" id="ARBA00023237"/>
    </source>
</evidence>
<feature type="non-terminal residue" evidence="10">
    <location>
        <position position="1"/>
    </location>
</feature>
<dbReference type="Gene3D" id="2.40.170.20">
    <property type="entry name" value="TonB-dependent receptor, beta-barrel domain"/>
    <property type="match status" value="1"/>
</dbReference>
<reference evidence="10" key="1">
    <citation type="submission" date="2018-05" db="EMBL/GenBank/DDBJ databases">
        <authorList>
            <person name="Lanie J.A."/>
            <person name="Ng W.-L."/>
            <person name="Kazmierczak K.M."/>
            <person name="Andrzejewski T.M."/>
            <person name="Davidsen T.M."/>
            <person name="Wayne K.J."/>
            <person name="Tettelin H."/>
            <person name="Glass J.I."/>
            <person name="Rusch D."/>
            <person name="Podicherti R."/>
            <person name="Tsui H.-C.T."/>
            <person name="Winkler M.E."/>
        </authorList>
    </citation>
    <scope>NUCLEOTIDE SEQUENCE</scope>
</reference>
<keyword evidence="8" id="KW-0998">Cell outer membrane</keyword>
<keyword evidence="4" id="KW-0732">Signal</keyword>
<dbReference type="SUPFAM" id="SSF56935">
    <property type="entry name" value="Porins"/>
    <property type="match status" value="1"/>
</dbReference>
<organism evidence="10">
    <name type="scientific">marine metagenome</name>
    <dbReference type="NCBI Taxonomy" id="408172"/>
    <lineage>
        <taxon>unclassified sequences</taxon>
        <taxon>metagenomes</taxon>
        <taxon>ecological metagenomes</taxon>
    </lineage>
</organism>
<dbReference type="PANTHER" id="PTHR30069">
    <property type="entry name" value="TONB-DEPENDENT OUTER MEMBRANE RECEPTOR"/>
    <property type="match status" value="1"/>
</dbReference>
<dbReference type="GO" id="GO:0009279">
    <property type="term" value="C:cell outer membrane"/>
    <property type="evidence" value="ECO:0007669"/>
    <property type="project" value="UniProtKB-SubCell"/>
</dbReference>
<dbReference type="EMBL" id="UINC01220478">
    <property type="protein sequence ID" value="SVE48404.1"/>
    <property type="molecule type" value="Genomic_DNA"/>
</dbReference>
<dbReference type="GO" id="GO:0015344">
    <property type="term" value="F:siderophore uptake transmembrane transporter activity"/>
    <property type="evidence" value="ECO:0007669"/>
    <property type="project" value="TreeGrafter"/>
</dbReference>
<name>A0A383DVR6_9ZZZZ</name>
<dbReference type="PANTHER" id="PTHR30069:SF29">
    <property type="entry name" value="HEMOGLOBIN AND HEMOGLOBIN-HAPTOGLOBIN-BINDING PROTEIN 1-RELATED"/>
    <property type="match status" value="1"/>
</dbReference>
<comment type="subcellular location">
    <subcellularLocation>
        <location evidence="1">Cell outer membrane</location>
        <topology evidence="1">Multi-pass membrane protein</topology>
    </subcellularLocation>
</comment>
<dbReference type="AlphaFoldDB" id="A0A383DVR6"/>
<dbReference type="InterPro" id="IPR036942">
    <property type="entry name" value="Beta-barrel_TonB_sf"/>
</dbReference>
<gene>
    <name evidence="10" type="ORF">METZ01_LOCUS501258</name>
</gene>
<evidence type="ECO:0000256" key="2">
    <source>
        <dbReference type="ARBA" id="ARBA00022448"/>
    </source>
</evidence>
<evidence type="ECO:0000256" key="5">
    <source>
        <dbReference type="ARBA" id="ARBA00023077"/>
    </source>
</evidence>
<dbReference type="InterPro" id="IPR000531">
    <property type="entry name" value="Beta-barrel_TonB"/>
</dbReference>
<keyword evidence="5" id="KW-0798">TonB box</keyword>
<evidence type="ECO:0000256" key="6">
    <source>
        <dbReference type="ARBA" id="ARBA00023136"/>
    </source>
</evidence>
<keyword evidence="6" id="KW-0472">Membrane</keyword>
<dbReference type="GO" id="GO:0044718">
    <property type="term" value="P:siderophore transmembrane transport"/>
    <property type="evidence" value="ECO:0007669"/>
    <property type="project" value="TreeGrafter"/>
</dbReference>
<evidence type="ECO:0000259" key="9">
    <source>
        <dbReference type="Pfam" id="PF00593"/>
    </source>
</evidence>
<proteinExistence type="predicted"/>
<dbReference type="Pfam" id="PF00593">
    <property type="entry name" value="TonB_dep_Rec_b-barrel"/>
    <property type="match status" value="1"/>
</dbReference>
<feature type="domain" description="TonB-dependent receptor-like beta-barrel" evidence="9">
    <location>
        <begin position="2"/>
        <end position="209"/>
    </location>
</feature>
<evidence type="ECO:0000256" key="1">
    <source>
        <dbReference type="ARBA" id="ARBA00004571"/>
    </source>
</evidence>
<protein>
    <recommendedName>
        <fullName evidence="9">TonB-dependent receptor-like beta-barrel domain-containing protein</fullName>
    </recommendedName>
</protein>